<dbReference type="PANTHER" id="PTHR32322:SF2">
    <property type="entry name" value="EAMA DOMAIN-CONTAINING PROTEIN"/>
    <property type="match status" value="1"/>
</dbReference>
<accession>A0ABZ0JST7</accession>
<dbReference type="PANTHER" id="PTHR32322">
    <property type="entry name" value="INNER MEMBRANE TRANSPORTER"/>
    <property type="match status" value="1"/>
</dbReference>
<evidence type="ECO:0000256" key="3">
    <source>
        <dbReference type="ARBA" id="ARBA00022692"/>
    </source>
</evidence>
<reference evidence="8 9" key="1">
    <citation type="submission" date="2023-05" db="EMBL/GenBank/DDBJ databases">
        <title>Xanthomonas rydalmerenesis sp. nov., a novel Xanthomonas species isolated from Fragaria x ananassa.</title>
        <authorList>
            <person name="McKnight D.J.E."/>
            <person name="Wong-Bajracharya J."/>
            <person name="Okoh E.B."/>
            <person name="Snijders F."/>
            <person name="Lidbetter F."/>
            <person name="Webster J."/>
            <person name="Djordjevic S.P."/>
            <person name="Bogema D.R."/>
            <person name="Chapman T.A."/>
        </authorList>
    </citation>
    <scope>NUCLEOTIDE SEQUENCE [LARGE SCALE GENOMIC DNA]</scope>
    <source>
        <strain evidence="8 9">DAR34883</strain>
    </source>
</reference>
<feature type="transmembrane region" description="Helical" evidence="6">
    <location>
        <begin position="218"/>
        <end position="239"/>
    </location>
</feature>
<feature type="transmembrane region" description="Helical" evidence="6">
    <location>
        <begin position="46"/>
        <end position="68"/>
    </location>
</feature>
<evidence type="ECO:0000256" key="6">
    <source>
        <dbReference type="SAM" id="Phobius"/>
    </source>
</evidence>
<keyword evidence="4 6" id="KW-1133">Transmembrane helix</keyword>
<feature type="transmembrane region" description="Helical" evidence="6">
    <location>
        <begin position="186"/>
        <end position="206"/>
    </location>
</feature>
<dbReference type="EMBL" id="CP126172">
    <property type="protein sequence ID" value="WOS42924.1"/>
    <property type="molecule type" value="Genomic_DNA"/>
</dbReference>
<feature type="transmembrane region" description="Helical" evidence="6">
    <location>
        <begin position="135"/>
        <end position="155"/>
    </location>
</feature>
<evidence type="ECO:0000313" key="9">
    <source>
        <dbReference type="Proteomes" id="UP001302020"/>
    </source>
</evidence>
<comment type="similarity">
    <text evidence="2">Belongs to the EamA transporter family.</text>
</comment>
<keyword evidence="5 6" id="KW-0472">Membrane</keyword>
<protein>
    <submittedName>
        <fullName evidence="8">DMT family transporter</fullName>
    </submittedName>
</protein>
<name>A0ABZ0JST7_9XANT</name>
<evidence type="ECO:0000256" key="1">
    <source>
        <dbReference type="ARBA" id="ARBA00004141"/>
    </source>
</evidence>
<comment type="subcellular location">
    <subcellularLocation>
        <location evidence="1">Membrane</location>
        <topology evidence="1">Multi-pass membrane protein</topology>
    </subcellularLocation>
</comment>
<keyword evidence="3 6" id="KW-0812">Transmembrane</keyword>
<sequence length="296" mass="30872">MSAPAASAPDGAATRDWRTPLELGFLGIVWGCSFLFMRVAAPQFGAYALVELRLALGAAVLLPFLWLARARFPLRRWPTLAGIGLLNSALPFLLFAWGAQHAPAAIGAICNAMTVLFTALIAFLFFGEKIGTRRALALLIGFAGIVVLATGKSAGISVGPAALAGTTASLLYGIGYSLVKRHMSDLPPAAAAASTLGCSALLLAPLAWTHWPAAPVPAVAWACAGGLGVLCTGLAFLLYYRLIQRIGPARASTVTYLVPVFGALLAWALLGEPLTWTMLLAGMLILGSVAFSQRAR</sequence>
<feature type="transmembrane region" description="Helical" evidence="6">
    <location>
        <begin position="276"/>
        <end position="292"/>
    </location>
</feature>
<feature type="domain" description="EamA" evidence="7">
    <location>
        <begin position="27"/>
        <end position="149"/>
    </location>
</feature>
<organism evidence="8 9">
    <name type="scientific">Xanthomonas rydalmerensis</name>
    <dbReference type="NCBI Taxonomy" id="3046274"/>
    <lineage>
        <taxon>Bacteria</taxon>
        <taxon>Pseudomonadati</taxon>
        <taxon>Pseudomonadota</taxon>
        <taxon>Gammaproteobacteria</taxon>
        <taxon>Lysobacterales</taxon>
        <taxon>Lysobacteraceae</taxon>
        <taxon>Xanthomonas</taxon>
    </lineage>
</organism>
<gene>
    <name evidence="8" type="ORF">QN243_07075</name>
</gene>
<evidence type="ECO:0000256" key="2">
    <source>
        <dbReference type="ARBA" id="ARBA00007362"/>
    </source>
</evidence>
<dbReference type="InterPro" id="IPR050638">
    <property type="entry name" value="AA-Vitamin_Transporters"/>
</dbReference>
<dbReference type="InterPro" id="IPR037185">
    <property type="entry name" value="EmrE-like"/>
</dbReference>
<feature type="transmembrane region" description="Helical" evidence="6">
    <location>
        <begin position="105"/>
        <end position="126"/>
    </location>
</feature>
<feature type="transmembrane region" description="Helical" evidence="6">
    <location>
        <begin position="21"/>
        <end position="40"/>
    </location>
</feature>
<feature type="transmembrane region" description="Helical" evidence="6">
    <location>
        <begin position="161"/>
        <end position="179"/>
    </location>
</feature>
<evidence type="ECO:0000259" key="7">
    <source>
        <dbReference type="Pfam" id="PF00892"/>
    </source>
</evidence>
<evidence type="ECO:0000256" key="4">
    <source>
        <dbReference type="ARBA" id="ARBA00022989"/>
    </source>
</evidence>
<evidence type="ECO:0000313" key="8">
    <source>
        <dbReference type="EMBL" id="WOS42924.1"/>
    </source>
</evidence>
<feature type="domain" description="EamA" evidence="7">
    <location>
        <begin position="161"/>
        <end position="291"/>
    </location>
</feature>
<feature type="transmembrane region" description="Helical" evidence="6">
    <location>
        <begin position="80"/>
        <end position="99"/>
    </location>
</feature>
<feature type="transmembrane region" description="Helical" evidence="6">
    <location>
        <begin position="251"/>
        <end position="270"/>
    </location>
</feature>
<dbReference type="SUPFAM" id="SSF103481">
    <property type="entry name" value="Multidrug resistance efflux transporter EmrE"/>
    <property type="match status" value="2"/>
</dbReference>
<dbReference type="Gene3D" id="1.10.3730.20">
    <property type="match status" value="1"/>
</dbReference>
<dbReference type="Proteomes" id="UP001302020">
    <property type="component" value="Chromosome"/>
</dbReference>
<dbReference type="Pfam" id="PF00892">
    <property type="entry name" value="EamA"/>
    <property type="match status" value="2"/>
</dbReference>
<dbReference type="InterPro" id="IPR000620">
    <property type="entry name" value="EamA_dom"/>
</dbReference>
<evidence type="ECO:0000256" key="5">
    <source>
        <dbReference type="ARBA" id="ARBA00023136"/>
    </source>
</evidence>
<proteinExistence type="inferred from homology"/>
<keyword evidence="9" id="KW-1185">Reference proteome</keyword>